<dbReference type="EMBL" id="JABBFW010000007">
    <property type="protein sequence ID" value="NML15741.1"/>
    <property type="molecule type" value="Genomic_DNA"/>
</dbReference>
<accession>A0A848FCR3</accession>
<comment type="caution">
    <text evidence="2">The sequence shown here is derived from an EMBL/GenBank/DDBJ whole genome shotgun (WGS) entry which is preliminary data.</text>
</comment>
<evidence type="ECO:0000313" key="3">
    <source>
        <dbReference type="Proteomes" id="UP000574067"/>
    </source>
</evidence>
<evidence type="ECO:0000256" key="1">
    <source>
        <dbReference type="SAM" id="Phobius"/>
    </source>
</evidence>
<dbReference type="AlphaFoldDB" id="A0A848FCR3"/>
<reference evidence="2 3" key="1">
    <citation type="submission" date="2020-04" db="EMBL/GenBank/DDBJ databases">
        <title>Azohydromonas sp. isolated from soil.</title>
        <authorList>
            <person name="Dahal R.H."/>
        </authorList>
    </citation>
    <scope>NUCLEOTIDE SEQUENCE [LARGE SCALE GENOMIC DNA]</scope>
    <source>
        <strain evidence="2 3">G-1-1-14</strain>
    </source>
</reference>
<evidence type="ECO:0000313" key="2">
    <source>
        <dbReference type="EMBL" id="NML15741.1"/>
    </source>
</evidence>
<keyword evidence="1" id="KW-0812">Transmembrane</keyword>
<sequence length="164" mass="18047">MKTEARDLQLCENLGQQRTEWAVTRVLWPLLYALLIAIAFGLLGQGPLARAKVEGENGALILEYKRFATAKSSTSLVVKIQGAAGQGRVLLSREYLSKVEIQKVSPEPDKMVADAEGLVYVFNTASAAPVEVRFSVEPRTVGQLKGWLALNGGEKRHFSQFIYP</sequence>
<keyword evidence="1" id="KW-0472">Membrane</keyword>
<organism evidence="2 3">
    <name type="scientific">Azohydromonas caseinilytica</name>
    <dbReference type="NCBI Taxonomy" id="2728836"/>
    <lineage>
        <taxon>Bacteria</taxon>
        <taxon>Pseudomonadati</taxon>
        <taxon>Pseudomonadota</taxon>
        <taxon>Betaproteobacteria</taxon>
        <taxon>Burkholderiales</taxon>
        <taxon>Sphaerotilaceae</taxon>
        <taxon>Azohydromonas</taxon>
    </lineage>
</organism>
<keyword evidence="1" id="KW-1133">Transmembrane helix</keyword>
<proteinExistence type="predicted"/>
<dbReference type="Proteomes" id="UP000574067">
    <property type="component" value="Unassembled WGS sequence"/>
</dbReference>
<protein>
    <submittedName>
        <fullName evidence="2">Uncharacterized protein</fullName>
    </submittedName>
</protein>
<name>A0A848FCR3_9BURK</name>
<gene>
    <name evidence="2" type="ORF">HHL10_12245</name>
</gene>
<dbReference type="RefSeq" id="WP_169160648.1">
    <property type="nucleotide sequence ID" value="NZ_JABBFW010000007.1"/>
</dbReference>
<feature type="transmembrane region" description="Helical" evidence="1">
    <location>
        <begin position="26"/>
        <end position="43"/>
    </location>
</feature>
<keyword evidence="3" id="KW-1185">Reference proteome</keyword>